<dbReference type="Gene3D" id="1.20.1280.290">
    <property type="match status" value="1"/>
</dbReference>
<feature type="transmembrane region" description="Helical" evidence="16">
    <location>
        <begin position="233"/>
        <end position="255"/>
    </location>
</feature>
<evidence type="ECO:0000313" key="17">
    <source>
        <dbReference type="Proteomes" id="UP000095283"/>
    </source>
</evidence>
<dbReference type="FunFam" id="1.20.1280.290:FF:000016">
    <property type="entry name" value="Cystinosin homolog"/>
    <property type="match status" value="1"/>
</dbReference>
<sequence>MSCFLFYTTAEQQIIVDPSDLVIAVQETSKISFKSKEPLLTDIKLYFNKTRYFFTPDYVVLEKSSNNGVLNITGKQPINLAYLEVANCTNNKGNTSSDCDFNVMDVYVRVTVIKSHIIGFLVIIVGWAYFFAWSISFYPQIILNFQRKSVIGLNFDFLLLNVIGFSAYAFYNIFIYFSETVQAEYEKEHPRSPIPVLLNDVVFAIHALFACLITALQCFFYERENQRTSLICMLLSGLLILSGCSAGVLSVLNYINMLEFVTALSYIKMVVTVSKYFPQAYFNFKRKSTVGWSIGNVLLDFSGGSLDILQMVLQCINVENWSALSGNPVKFGLGLISIIFDILFMIQHCVLYRDVDVVHNHYEGYENAESPQSFDNDYVSVSDQAILDEVTH</sequence>
<comment type="subcellular location">
    <subcellularLocation>
        <location evidence="2">Cytoplasmic vesicle</location>
        <location evidence="2">Phagosome</location>
    </subcellularLocation>
    <subcellularLocation>
        <location evidence="1">Lysosome membrane</location>
        <topology evidence="1">Multi-pass membrane protein</topology>
    </subcellularLocation>
</comment>
<comment type="similarity">
    <text evidence="3">Belongs to the cystinosin family.</text>
</comment>
<evidence type="ECO:0000256" key="13">
    <source>
        <dbReference type="ARBA" id="ARBA00048473"/>
    </source>
</evidence>
<dbReference type="NCBIfam" id="TIGR00951">
    <property type="entry name" value="2A43"/>
    <property type="match status" value="1"/>
</dbReference>
<keyword evidence="4" id="KW-0813">Transport</keyword>
<evidence type="ECO:0000256" key="8">
    <source>
        <dbReference type="ARBA" id="ARBA00022989"/>
    </source>
</evidence>
<evidence type="ECO:0000256" key="3">
    <source>
        <dbReference type="ARBA" id="ARBA00006855"/>
    </source>
</evidence>
<accession>A0A1I7XU70</accession>
<dbReference type="GO" id="GO:0005765">
    <property type="term" value="C:lysosomal membrane"/>
    <property type="evidence" value="ECO:0007669"/>
    <property type="project" value="UniProtKB-SubCell"/>
</dbReference>
<keyword evidence="17" id="KW-1185">Reference proteome</keyword>
<dbReference type="PANTHER" id="PTHR13131">
    <property type="entry name" value="CYSTINOSIN"/>
    <property type="match status" value="1"/>
</dbReference>
<evidence type="ECO:0000256" key="14">
    <source>
        <dbReference type="ARBA" id="ARBA00055495"/>
    </source>
</evidence>
<evidence type="ECO:0000256" key="1">
    <source>
        <dbReference type="ARBA" id="ARBA00004155"/>
    </source>
</evidence>
<evidence type="ECO:0000256" key="10">
    <source>
        <dbReference type="ARBA" id="ARBA00023180"/>
    </source>
</evidence>
<keyword evidence="12" id="KW-0968">Cytoplasmic vesicle</keyword>
<comment type="catalytic activity">
    <reaction evidence="13">
        <text>L-cystine(out) + H(+)(out) = L-cystine(in) + H(+)(in)</text>
        <dbReference type="Rhea" id="RHEA:66172"/>
        <dbReference type="ChEBI" id="CHEBI:15378"/>
        <dbReference type="ChEBI" id="CHEBI:35491"/>
    </reaction>
    <physiologicalReaction direction="left-to-right" evidence="13">
        <dbReference type="Rhea" id="RHEA:66173"/>
    </physiologicalReaction>
</comment>
<keyword evidence="7" id="KW-0769">Symport</keyword>
<protein>
    <recommendedName>
        <fullName evidence="15">Cystinosin homolog</fullName>
    </recommendedName>
</protein>
<evidence type="ECO:0000256" key="16">
    <source>
        <dbReference type="SAM" id="Phobius"/>
    </source>
</evidence>
<evidence type="ECO:0000256" key="11">
    <source>
        <dbReference type="ARBA" id="ARBA00023228"/>
    </source>
</evidence>
<evidence type="ECO:0000256" key="7">
    <source>
        <dbReference type="ARBA" id="ARBA00022847"/>
    </source>
</evidence>
<keyword evidence="10" id="KW-0325">Glycoprotein</keyword>
<dbReference type="InterPro" id="IPR006603">
    <property type="entry name" value="PQ-loop_rpt"/>
</dbReference>
<keyword evidence="8 16" id="KW-1133">Transmembrane helix</keyword>
<reference evidence="18" key="1">
    <citation type="submission" date="2016-11" db="UniProtKB">
        <authorList>
            <consortium name="WormBaseParasite"/>
        </authorList>
    </citation>
    <scope>IDENTIFICATION</scope>
</reference>
<evidence type="ECO:0000256" key="6">
    <source>
        <dbReference type="ARBA" id="ARBA00022737"/>
    </source>
</evidence>
<dbReference type="GO" id="GO:0045335">
    <property type="term" value="C:phagocytic vesicle"/>
    <property type="evidence" value="ECO:0007669"/>
    <property type="project" value="UniProtKB-SubCell"/>
</dbReference>
<keyword evidence="9 16" id="KW-0472">Membrane</keyword>
<dbReference type="Proteomes" id="UP000095283">
    <property type="component" value="Unplaced"/>
</dbReference>
<dbReference type="PANTHER" id="PTHR13131:SF5">
    <property type="entry name" value="CYSTINOSIN"/>
    <property type="match status" value="1"/>
</dbReference>
<evidence type="ECO:0000256" key="9">
    <source>
        <dbReference type="ARBA" id="ARBA00023136"/>
    </source>
</evidence>
<evidence type="ECO:0000256" key="5">
    <source>
        <dbReference type="ARBA" id="ARBA00022692"/>
    </source>
</evidence>
<feature type="transmembrane region" description="Helical" evidence="16">
    <location>
        <begin position="117"/>
        <end position="138"/>
    </location>
</feature>
<keyword evidence="5 16" id="KW-0812">Transmembrane</keyword>
<dbReference type="SMART" id="SM00679">
    <property type="entry name" value="CTNS"/>
    <property type="match status" value="2"/>
</dbReference>
<keyword evidence="11" id="KW-0458">Lysosome</keyword>
<dbReference type="GO" id="GO:0015184">
    <property type="term" value="F:L-cystine transmembrane transporter activity"/>
    <property type="evidence" value="ECO:0007669"/>
    <property type="project" value="TreeGrafter"/>
</dbReference>
<proteinExistence type="inferred from homology"/>
<feature type="transmembrane region" description="Helical" evidence="16">
    <location>
        <begin position="197"/>
        <end position="221"/>
    </location>
</feature>
<name>A0A1I7XU70_HETBA</name>
<dbReference type="FunFam" id="1.20.1280.290:FF:000023">
    <property type="entry name" value="Cystinosin homolog"/>
    <property type="match status" value="1"/>
</dbReference>
<dbReference type="GO" id="GO:0015293">
    <property type="term" value="F:symporter activity"/>
    <property type="evidence" value="ECO:0007669"/>
    <property type="project" value="UniProtKB-KW"/>
</dbReference>
<evidence type="ECO:0000256" key="4">
    <source>
        <dbReference type="ARBA" id="ARBA00022448"/>
    </source>
</evidence>
<feature type="transmembrane region" description="Helical" evidence="16">
    <location>
        <begin position="158"/>
        <end position="177"/>
    </location>
</feature>
<dbReference type="AlphaFoldDB" id="A0A1I7XU70"/>
<evidence type="ECO:0000256" key="12">
    <source>
        <dbReference type="ARBA" id="ARBA00023329"/>
    </source>
</evidence>
<keyword evidence="6" id="KW-0677">Repeat</keyword>
<evidence type="ECO:0000256" key="15">
    <source>
        <dbReference type="ARBA" id="ARBA00074957"/>
    </source>
</evidence>
<dbReference type="Pfam" id="PF04193">
    <property type="entry name" value="PQ-loop"/>
    <property type="match status" value="2"/>
</dbReference>
<evidence type="ECO:0000313" key="18">
    <source>
        <dbReference type="WBParaSite" id="Hba_21066"/>
    </source>
</evidence>
<dbReference type="WBParaSite" id="Hba_21066">
    <property type="protein sequence ID" value="Hba_21066"/>
    <property type="gene ID" value="Hba_21066"/>
</dbReference>
<evidence type="ECO:0000256" key="2">
    <source>
        <dbReference type="ARBA" id="ARBA00004262"/>
    </source>
</evidence>
<organism evidence="17 18">
    <name type="scientific">Heterorhabditis bacteriophora</name>
    <name type="common">Entomopathogenic nematode worm</name>
    <dbReference type="NCBI Taxonomy" id="37862"/>
    <lineage>
        <taxon>Eukaryota</taxon>
        <taxon>Metazoa</taxon>
        <taxon>Ecdysozoa</taxon>
        <taxon>Nematoda</taxon>
        <taxon>Chromadorea</taxon>
        <taxon>Rhabditida</taxon>
        <taxon>Rhabditina</taxon>
        <taxon>Rhabditomorpha</taxon>
        <taxon>Strongyloidea</taxon>
        <taxon>Heterorhabditidae</taxon>
        <taxon>Heterorhabditis</taxon>
    </lineage>
</organism>
<dbReference type="InterPro" id="IPR005282">
    <property type="entry name" value="LC_transporter"/>
</dbReference>
<comment type="function">
    <text evidence="14">Cystine/H(+) symporter that mediates export of cystine, the oxidized dimer of cysteine, from lysosomes. May play a role in the degradation of engulfed apoptotic cells.</text>
</comment>